<keyword evidence="2" id="KW-1185">Reference proteome</keyword>
<evidence type="ECO:0000313" key="1">
    <source>
        <dbReference type="EMBL" id="KAH9384023.1"/>
    </source>
</evidence>
<proteinExistence type="predicted"/>
<dbReference type="Proteomes" id="UP000821853">
    <property type="component" value="Unassembled WGS sequence"/>
</dbReference>
<comment type="caution">
    <text evidence="1">The sequence shown here is derived from an EMBL/GenBank/DDBJ whole genome shotgun (WGS) entry which is preliminary data.</text>
</comment>
<dbReference type="EMBL" id="JABSTR010001432">
    <property type="protein sequence ID" value="KAH9384023.1"/>
    <property type="molecule type" value="Genomic_DNA"/>
</dbReference>
<organism evidence="1 2">
    <name type="scientific">Haemaphysalis longicornis</name>
    <name type="common">Bush tick</name>
    <dbReference type="NCBI Taxonomy" id="44386"/>
    <lineage>
        <taxon>Eukaryota</taxon>
        <taxon>Metazoa</taxon>
        <taxon>Ecdysozoa</taxon>
        <taxon>Arthropoda</taxon>
        <taxon>Chelicerata</taxon>
        <taxon>Arachnida</taxon>
        <taxon>Acari</taxon>
        <taxon>Parasitiformes</taxon>
        <taxon>Ixodida</taxon>
        <taxon>Ixodoidea</taxon>
        <taxon>Ixodidae</taxon>
        <taxon>Haemaphysalinae</taxon>
        <taxon>Haemaphysalis</taxon>
    </lineage>
</organism>
<name>A0A9J6H007_HAELO</name>
<sequence length="81" mass="9063">MKVARAIPVLSPDVTVALEHLRDQAGTHRVYHSRLQARPSFYAKHLSLVHAQAIRPSTSTKNGLTLGNLTMPKMQDWSGFR</sequence>
<evidence type="ECO:0000313" key="2">
    <source>
        <dbReference type="Proteomes" id="UP000821853"/>
    </source>
</evidence>
<reference evidence="1 2" key="1">
    <citation type="journal article" date="2020" name="Cell">
        <title>Large-Scale Comparative Analyses of Tick Genomes Elucidate Their Genetic Diversity and Vector Capacities.</title>
        <authorList>
            <consortium name="Tick Genome and Microbiome Consortium (TIGMIC)"/>
            <person name="Jia N."/>
            <person name="Wang J."/>
            <person name="Shi W."/>
            <person name="Du L."/>
            <person name="Sun Y."/>
            <person name="Zhan W."/>
            <person name="Jiang J.F."/>
            <person name="Wang Q."/>
            <person name="Zhang B."/>
            <person name="Ji P."/>
            <person name="Bell-Sakyi L."/>
            <person name="Cui X.M."/>
            <person name="Yuan T.T."/>
            <person name="Jiang B.G."/>
            <person name="Yang W.F."/>
            <person name="Lam T.T."/>
            <person name="Chang Q.C."/>
            <person name="Ding S.J."/>
            <person name="Wang X.J."/>
            <person name="Zhu J.G."/>
            <person name="Ruan X.D."/>
            <person name="Zhao L."/>
            <person name="Wei J.T."/>
            <person name="Ye R.Z."/>
            <person name="Que T.C."/>
            <person name="Du C.H."/>
            <person name="Zhou Y.H."/>
            <person name="Cheng J.X."/>
            <person name="Dai P.F."/>
            <person name="Guo W.B."/>
            <person name="Han X.H."/>
            <person name="Huang E.J."/>
            <person name="Li L.F."/>
            <person name="Wei W."/>
            <person name="Gao Y.C."/>
            <person name="Liu J.Z."/>
            <person name="Shao H.Z."/>
            <person name="Wang X."/>
            <person name="Wang C.C."/>
            <person name="Yang T.C."/>
            <person name="Huo Q.B."/>
            <person name="Li W."/>
            <person name="Chen H.Y."/>
            <person name="Chen S.E."/>
            <person name="Zhou L.G."/>
            <person name="Ni X.B."/>
            <person name="Tian J.H."/>
            <person name="Sheng Y."/>
            <person name="Liu T."/>
            <person name="Pan Y.S."/>
            <person name="Xia L.Y."/>
            <person name="Li J."/>
            <person name="Zhao F."/>
            <person name="Cao W.C."/>
        </authorList>
    </citation>
    <scope>NUCLEOTIDE SEQUENCE [LARGE SCALE GENOMIC DNA]</scope>
    <source>
        <strain evidence="1">HaeL-2018</strain>
    </source>
</reference>
<accession>A0A9J6H007</accession>
<dbReference type="AlphaFoldDB" id="A0A9J6H007"/>
<protein>
    <submittedName>
        <fullName evidence="1">Uncharacterized protein</fullName>
    </submittedName>
</protein>
<dbReference type="VEuPathDB" id="VectorBase:HLOH_053368"/>
<gene>
    <name evidence="1" type="ORF">HPB48_026006</name>
</gene>